<dbReference type="AlphaFoldDB" id="A0AAE9CUD5"/>
<keyword evidence="1" id="KW-1133">Transmembrane helix</keyword>
<feature type="chain" id="PRO_5041954600" evidence="2">
    <location>
        <begin position="20"/>
        <end position="116"/>
    </location>
</feature>
<feature type="signal peptide" evidence="2">
    <location>
        <begin position="1"/>
        <end position="19"/>
    </location>
</feature>
<gene>
    <name evidence="3" type="ORF">L3Y34_011791</name>
</gene>
<organism evidence="3 4">
    <name type="scientific">Caenorhabditis briggsae</name>
    <dbReference type="NCBI Taxonomy" id="6238"/>
    <lineage>
        <taxon>Eukaryota</taxon>
        <taxon>Metazoa</taxon>
        <taxon>Ecdysozoa</taxon>
        <taxon>Nematoda</taxon>
        <taxon>Chromadorea</taxon>
        <taxon>Rhabditida</taxon>
        <taxon>Rhabditina</taxon>
        <taxon>Rhabditomorpha</taxon>
        <taxon>Rhabditoidea</taxon>
        <taxon>Rhabditidae</taxon>
        <taxon>Peloderinae</taxon>
        <taxon>Caenorhabditis</taxon>
    </lineage>
</organism>
<proteinExistence type="predicted"/>
<reference evidence="3 4" key="1">
    <citation type="submission" date="2022-05" db="EMBL/GenBank/DDBJ databases">
        <title>Chromosome-level reference genomes for two strains of Caenorhabditis briggsae: an improved platform for comparative genomics.</title>
        <authorList>
            <person name="Stevens L."/>
            <person name="Andersen E.C."/>
        </authorList>
    </citation>
    <scope>NUCLEOTIDE SEQUENCE [LARGE SCALE GENOMIC DNA]</scope>
    <source>
        <strain evidence="3">QX1410_ONT</strain>
        <tissue evidence="3">Whole-organism</tissue>
    </source>
</reference>
<evidence type="ECO:0000256" key="1">
    <source>
        <dbReference type="SAM" id="Phobius"/>
    </source>
</evidence>
<keyword evidence="1" id="KW-0472">Membrane</keyword>
<accession>A0AAE9CUD5</accession>
<evidence type="ECO:0000313" key="4">
    <source>
        <dbReference type="Proteomes" id="UP000827892"/>
    </source>
</evidence>
<evidence type="ECO:0000256" key="2">
    <source>
        <dbReference type="SAM" id="SignalP"/>
    </source>
</evidence>
<protein>
    <submittedName>
        <fullName evidence="3">Uncharacterized protein</fullName>
    </submittedName>
</protein>
<dbReference type="EMBL" id="CP090896">
    <property type="protein sequence ID" value="ULT82069.1"/>
    <property type="molecule type" value="Genomic_DNA"/>
</dbReference>
<feature type="transmembrane region" description="Helical" evidence="1">
    <location>
        <begin position="32"/>
        <end position="57"/>
    </location>
</feature>
<name>A0AAE9CUD5_CAEBR</name>
<dbReference type="Proteomes" id="UP000827892">
    <property type="component" value="Chromosome X"/>
</dbReference>
<sequence>MRVMKFFVFFLLTFSALDGARNEEMSEIARKSLTIMTVMVITWFVALGFVVLLFICLQSRLVGEMRVLGCRHHWNIVKRLWTRALGYSVVYNNRLNIDGIESVRILIEDKSVTDSP</sequence>
<keyword evidence="2" id="KW-0732">Signal</keyword>
<evidence type="ECO:0000313" key="3">
    <source>
        <dbReference type="EMBL" id="ULT82069.1"/>
    </source>
</evidence>
<dbReference type="KEGG" id="cbr:CBG_14407"/>
<keyword evidence="1" id="KW-0812">Transmembrane</keyword>